<feature type="domain" description="IstB-like ATP-binding" evidence="1">
    <location>
        <begin position="3"/>
        <end position="41"/>
    </location>
</feature>
<dbReference type="PROSITE" id="PS00675">
    <property type="entry name" value="SIGMA54_INTERACT_1"/>
    <property type="match status" value="1"/>
</dbReference>
<dbReference type="InterPro" id="IPR025662">
    <property type="entry name" value="Sigma_54_int_dom_ATP-bd_1"/>
</dbReference>
<keyword evidence="2" id="KW-0067">ATP-binding</keyword>
<evidence type="ECO:0000259" key="1">
    <source>
        <dbReference type="Pfam" id="PF01695"/>
    </source>
</evidence>
<name>A0ABX7JKQ7_9RHOB</name>
<dbReference type="SUPFAM" id="SSF52540">
    <property type="entry name" value="P-loop containing nucleoside triphosphate hydrolases"/>
    <property type="match status" value="1"/>
</dbReference>
<keyword evidence="3" id="KW-1185">Reference proteome</keyword>
<dbReference type="Pfam" id="PF01695">
    <property type="entry name" value="IstB_IS21"/>
    <property type="match status" value="1"/>
</dbReference>
<dbReference type="Proteomes" id="UP000663629">
    <property type="component" value="Chromosome 2"/>
</dbReference>
<proteinExistence type="predicted"/>
<protein>
    <submittedName>
        <fullName evidence="2">ATP-binding protein</fullName>
    </submittedName>
</protein>
<reference evidence="2 3" key="1">
    <citation type="submission" date="2021-02" db="EMBL/GenBank/DDBJ databases">
        <title>Paracoccus methylovroum sp.nov., a new methanol and methylamine utilizing methylotrophic denitrifer.</title>
        <authorList>
            <person name="Timsy T."/>
            <person name="Behrendt U."/>
            <person name="Ulrich A."/>
            <person name="Spanner T."/>
            <person name="Foesel B.U."/>
            <person name="Horn M.A."/>
            <person name="Kolb S."/>
        </authorList>
    </citation>
    <scope>NUCLEOTIDE SEQUENCE [LARGE SCALE GENOMIC DNA]</scope>
    <source>
        <strain evidence="2 3">H4-D09</strain>
    </source>
</reference>
<evidence type="ECO:0000313" key="3">
    <source>
        <dbReference type="Proteomes" id="UP000663629"/>
    </source>
</evidence>
<keyword evidence="2" id="KW-0547">Nucleotide-binding</keyword>
<dbReference type="Gene3D" id="3.40.50.300">
    <property type="entry name" value="P-loop containing nucleotide triphosphate hydrolases"/>
    <property type="match status" value="1"/>
</dbReference>
<dbReference type="InterPro" id="IPR027417">
    <property type="entry name" value="P-loop_NTPase"/>
</dbReference>
<evidence type="ECO:0000313" key="2">
    <source>
        <dbReference type="EMBL" id="QRZ14685.1"/>
    </source>
</evidence>
<dbReference type="EMBL" id="CP070371">
    <property type="protein sequence ID" value="QRZ14685.1"/>
    <property type="molecule type" value="Genomic_DNA"/>
</dbReference>
<sequence length="60" mass="6421">MKCDWIPYAWNILISGETGTGKSWIACCVATAVVRAGHKLQNIRPALRPVNDPGGRGLSA</sequence>
<accession>A0ABX7JKQ7</accession>
<dbReference type="GO" id="GO:0005524">
    <property type="term" value="F:ATP binding"/>
    <property type="evidence" value="ECO:0007669"/>
    <property type="project" value="UniProtKB-KW"/>
</dbReference>
<dbReference type="InterPro" id="IPR002611">
    <property type="entry name" value="IstB_ATP-bd"/>
</dbReference>
<gene>
    <name evidence="2" type="ORF">JWJ88_17115</name>
</gene>
<organism evidence="2 3">
    <name type="scientific">Paracoccus methylovorus</name>
    <dbReference type="NCBI Taxonomy" id="2812658"/>
    <lineage>
        <taxon>Bacteria</taxon>
        <taxon>Pseudomonadati</taxon>
        <taxon>Pseudomonadota</taxon>
        <taxon>Alphaproteobacteria</taxon>
        <taxon>Rhodobacterales</taxon>
        <taxon>Paracoccaceae</taxon>
        <taxon>Paracoccus</taxon>
    </lineage>
</organism>